<dbReference type="Proteomes" id="UP000828941">
    <property type="component" value="Chromosome 10"/>
</dbReference>
<proteinExistence type="predicted"/>
<reference evidence="1 2" key="1">
    <citation type="journal article" date="2022" name="DNA Res.">
        <title>Chromosomal-level genome assembly of the orchid tree Bauhinia variegata (Leguminosae; Cercidoideae) supports the allotetraploid origin hypothesis of Bauhinia.</title>
        <authorList>
            <person name="Zhong Y."/>
            <person name="Chen Y."/>
            <person name="Zheng D."/>
            <person name="Pang J."/>
            <person name="Liu Y."/>
            <person name="Luo S."/>
            <person name="Meng S."/>
            <person name="Qian L."/>
            <person name="Wei D."/>
            <person name="Dai S."/>
            <person name="Zhou R."/>
        </authorList>
    </citation>
    <scope>NUCLEOTIDE SEQUENCE [LARGE SCALE GENOMIC DNA]</scope>
    <source>
        <strain evidence="1">BV-YZ2020</strain>
    </source>
</reference>
<sequence length="115" mass="13486">MDIKKHWFTGGSYTSQTIKLGRSYTRPRNRSYSPSSYDSTKPLWQMIWRKIRGDKRKVFSSSVTNTMEGTYDAETYSRNFDQGMGWMEPDNLSRSFSARYADPSRILPPKHLMDI</sequence>
<organism evidence="1 2">
    <name type="scientific">Bauhinia variegata</name>
    <name type="common">Purple orchid tree</name>
    <name type="synonym">Phanera variegata</name>
    <dbReference type="NCBI Taxonomy" id="167791"/>
    <lineage>
        <taxon>Eukaryota</taxon>
        <taxon>Viridiplantae</taxon>
        <taxon>Streptophyta</taxon>
        <taxon>Embryophyta</taxon>
        <taxon>Tracheophyta</taxon>
        <taxon>Spermatophyta</taxon>
        <taxon>Magnoliopsida</taxon>
        <taxon>eudicotyledons</taxon>
        <taxon>Gunneridae</taxon>
        <taxon>Pentapetalae</taxon>
        <taxon>rosids</taxon>
        <taxon>fabids</taxon>
        <taxon>Fabales</taxon>
        <taxon>Fabaceae</taxon>
        <taxon>Cercidoideae</taxon>
        <taxon>Cercideae</taxon>
        <taxon>Bauhiniinae</taxon>
        <taxon>Bauhinia</taxon>
    </lineage>
</organism>
<gene>
    <name evidence="1" type="ORF">L6164_024170</name>
</gene>
<accession>A0ACB9LXN3</accession>
<comment type="caution">
    <text evidence="1">The sequence shown here is derived from an EMBL/GenBank/DDBJ whole genome shotgun (WGS) entry which is preliminary data.</text>
</comment>
<dbReference type="EMBL" id="CM039435">
    <property type="protein sequence ID" value="KAI4316164.1"/>
    <property type="molecule type" value="Genomic_DNA"/>
</dbReference>
<keyword evidence="2" id="KW-1185">Reference proteome</keyword>
<evidence type="ECO:0000313" key="1">
    <source>
        <dbReference type="EMBL" id="KAI4316164.1"/>
    </source>
</evidence>
<protein>
    <submittedName>
        <fullName evidence="1">Uncharacterized protein</fullName>
    </submittedName>
</protein>
<evidence type="ECO:0000313" key="2">
    <source>
        <dbReference type="Proteomes" id="UP000828941"/>
    </source>
</evidence>
<name>A0ACB9LXN3_BAUVA</name>